<organism evidence="9 10">
    <name type="scientific">Apiospora kogelbergensis</name>
    <dbReference type="NCBI Taxonomy" id="1337665"/>
    <lineage>
        <taxon>Eukaryota</taxon>
        <taxon>Fungi</taxon>
        <taxon>Dikarya</taxon>
        <taxon>Ascomycota</taxon>
        <taxon>Pezizomycotina</taxon>
        <taxon>Sordariomycetes</taxon>
        <taxon>Xylariomycetidae</taxon>
        <taxon>Amphisphaeriales</taxon>
        <taxon>Apiosporaceae</taxon>
        <taxon>Apiospora</taxon>
    </lineage>
</organism>
<keyword evidence="5" id="KW-0274">FAD</keyword>
<gene>
    <name evidence="9" type="ORF">PG999_013115</name>
</gene>
<keyword evidence="10" id="KW-1185">Reference proteome</keyword>
<feature type="compositionally biased region" description="Basic and acidic residues" evidence="7">
    <location>
        <begin position="354"/>
        <end position="374"/>
    </location>
</feature>
<evidence type="ECO:0000313" key="10">
    <source>
        <dbReference type="Proteomes" id="UP001392437"/>
    </source>
</evidence>
<keyword evidence="4" id="KW-0285">Flavoprotein</keyword>
<evidence type="ECO:0000256" key="5">
    <source>
        <dbReference type="ARBA" id="ARBA00022827"/>
    </source>
</evidence>
<dbReference type="PRINTS" id="PR00420">
    <property type="entry name" value="RNGMNOXGNASE"/>
</dbReference>
<dbReference type="PANTHER" id="PTHR47356:SF2">
    <property type="entry name" value="FAD-BINDING DOMAIN-CONTAINING PROTEIN-RELATED"/>
    <property type="match status" value="1"/>
</dbReference>
<evidence type="ECO:0000256" key="7">
    <source>
        <dbReference type="SAM" id="MobiDB-lite"/>
    </source>
</evidence>
<dbReference type="Proteomes" id="UP001392437">
    <property type="component" value="Unassembled WGS sequence"/>
</dbReference>
<dbReference type="GO" id="GO:0071949">
    <property type="term" value="F:FAD binding"/>
    <property type="evidence" value="ECO:0007669"/>
    <property type="project" value="InterPro"/>
</dbReference>
<sequence length="421" mass="47287">MTGTEIDDQFKVVIVGAGVSGLILAHALHKAGIDYVVLDKHPVAPAWGTSISMYPNGIRILDQLGLCDVLDAKRAEMYDFHLRGADGKTYDTYPFLKEISDRFGWAGGYIAMTMERREFLQTLYDELPDKSKVVEHARVSDIIEEGSRVKVALTDGVIHEGDIVVGCDGVHSAVRELMWARAHRLSPGLITVDEKQRMTATYTCLLGIAPYQDGVGAVSVSSVSHNGFSFLFLTQPDHIYFIVPIKRPLGQVGKYPNRLRFTDADVDNEAARLLDCPVSETLVFGDIWKTRTRGQLVALEEGVLSRWSYGRTVLCGDSAHKITPNAGFGGNMAMESAVVLANEIYATVHHRQRGQQEHHHPGHKKESQTKPSDDEIRHAFHTYQTVSMSRVKTFYYMSWIWTRMQAYDGWGWYIAQRWILP</sequence>
<evidence type="ECO:0000313" key="9">
    <source>
        <dbReference type="EMBL" id="KAK8097171.1"/>
    </source>
</evidence>
<dbReference type="EMBL" id="JAQQWP010000010">
    <property type="protein sequence ID" value="KAK8097171.1"/>
    <property type="molecule type" value="Genomic_DNA"/>
</dbReference>
<dbReference type="AlphaFoldDB" id="A0AAW0QJU1"/>
<accession>A0AAW0QJU1</accession>
<comment type="similarity">
    <text evidence="3">Belongs to the paxM FAD-dependent monooxygenase family.</text>
</comment>
<name>A0AAW0QJU1_9PEZI</name>
<dbReference type="GO" id="GO:0004497">
    <property type="term" value="F:monooxygenase activity"/>
    <property type="evidence" value="ECO:0007669"/>
    <property type="project" value="InterPro"/>
</dbReference>
<dbReference type="PANTHER" id="PTHR47356">
    <property type="entry name" value="FAD-DEPENDENT MONOOXYGENASE ASQG-RELATED"/>
    <property type="match status" value="1"/>
</dbReference>
<dbReference type="SUPFAM" id="SSF51905">
    <property type="entry name" value="FAD/NAD(P)-binding domain"/>
    <property type="match status" value="1"/>
</dbReference>
<evidence type="ECO:0000256" key="1">
    <source>
        <dbReference type="ARBA" id="ARBA00001974"/>
    </source>
</evidence>
<comment type="pathway">
    <text evidence="2">Secondary metabolite biosynthesis.</text>
</comment>
<protein>
    <submittedName>
        <fullName evidence="9">Fad binding domain-containing protein</fullName>
    </submittedName>
</protein>
<dbReference type="InterPro" id="IPR050562">
    <property type="entry name" value="FAD_mOase_fung"/>
</dbReference>
<proteinExistence type="inferred from homology"/>
<comment type="cofactor">
    <cofactor evidence="1">
        <name>FAD</name>
        <dbReference type="ChEBI" id="CHEBI:57692"/>
    </cofactor>
</comment>
<feature type="region of interest" description="Disordered" evidence="7">
    <location>
        <begin position="350"/>
        <end position="374"/>
    </location>
</feature>
<feature type="domain" description="FAD-binding" evidence="8">
    <location>
        <begin position="10"/>
        <end position="348"/>
    </location>
</feature>
<dbReference type="InterPro" id="IPR002938">
    <property type="entry name" value="FAD-bd"/>
</dbReference>
<dbReference type="Gene3D" id="3.50.50.60">
    <property type="entry name" value="FAD/NAD(P)-binding domain"/>
    <property type="match status" value="1"/>
</dbReference>
<dbReference type="Pfam" id="PF01494">
    <property type="entry name" value="FAD_binding_3"/>
    <property type="match status" value="1"/>
</dbReference>
<reference evidence="9 10" key="1">
    <citation type="submission" date="2023-01" db="EMBL/GenBank/DDBJ databases">
        <title>Analysis of 21 Apiospora genomes using comparative genomics revels a genus with tremendous synthesis potential of carbohydrate active enzymes and secondary metabolites.</title>
        <authorList>
            <person name="Sorensen T."/>
        </authorList>
    </citation>
    <scope>NUCLEOTIDE SEQUENCE [LARGE SCALE GENOMIC DNA]</scope>
    <source>
        <strain evidence="9 10">CBS 117206</strain>
    </source>
</reference>
<evidence type="ECO:0000256" key="4">
    <source>
        <dbReference type="ARBA" id="ARBA00022630"/>
    </source>
</evidence>
<evidence type="ECO:0000259" key="8">
    <source>
        <dbReference type="Pfam" id="PF01494"/>
    </source>
</evidence>
<evidence type="ECO:0000256" key="3">
    <source>
        <dbReference type="ARBA" id="ARBA00007992"/>
    </source>
</evidence>
<dbReference type="InterPro" id="IPR036188">
    <property type="entry name" value="FAD/NAD-bd_sf"/>
</dbReference>
<keyword evidence="6" id="KW-0560">Oxidoreductase</keyword>
<comment type="caution">
    <text evidence="9">The sequence shown here is derived from an EMBL/GenBank/DDBJ whole genome shotgun (WGS) entry which is preliminary data.</text>
</comment>
<evidence type="ECO:0000256" key="6">
    <source>
        <dbReference type="ARBA" id="ARBA00023002"/>
    </source>
</evidence>
<evidence type="ECO:0000256" key="2">
    <source>
        <dbReference type="ARBA" id="ARBA00005179"/>
    </source>
</evidence>